<reference evidence="9 10" key="1">
    <citation type="submission" date="2020-12" db="EMBL/GenBank/DDBJ databases">
        <authorList>
            <person name="Zheng R.K."/>
            <person name="Sun C.M."/>
        </authorList>
    </citation>
    <scope>NUCLEOTIDE SEQUENCE [LARGE SCALE GENOMIC DNA]</scope>
    <source>
        <strain evidence="9 10">ZRK001</strain>
    </source>
</reference>
<keyword evidence="4" id="KW-0479">Metal-binding</keyword>
<evidence type="ECO:0000313" key="10">
    <source>
        <dbReference type="Proteomes" id="UP000596083"/>
    </source>
</evidence>
<proteinExistence type="inferred from homology"/>
<evidence type="ECO:0000313" key="9">
    <source>
        <dbReference type="EMBL" id="QQM31256.1"/>
    </source>
</evidence>
<evidence type="ECO:0000259" key="8">
    <source>
        <dbReference type="Pfam" id="PF00483"/>
    </source>
</evidence>
<dbReference type="InterPro" id="IPR006549">
    <property type="entry name" value="HAD-SF_hydro_IIIA"/>
</dbReference>
<comment type="subcellular location">
    <subcellularLocation>
        <location evidence="1">Cytoplasm</location>
    </subcellularLocation>
</comment>
<organism evidence="9 10">
    <name type="scientific">Martelella lutilitoris</name>
    <dbReference type="NCBI Taxonomy" id="2583532"/>
    <lineage>
        <taxon>Bacteria</taxon>
        <taxon>Pseudomonadati</taxon>
        <taxon>Pseudomonadota</taxon>
        <taxon>Alphaproteobacteria</taxon>
        <taxon>Hyphomicrobiales</taxon>
        <taxon>Aurantimonadaceae</taxon>
        <taxon>Martelella</taxon>
    </lineage>
</organism>
<dbReference type="InterPro" id="IPR004446">
    <property type="entry name" value="Heptose_bisP_phosphatase"/>
</dbReference>
<dbReference type="InterPro" id="IPR029044">
    <property type="entry name" value="Nucleotide-diphossugar_trans"/>
</dbReference>
<evidence type="ECO:0000256" key="3">
    <source>
        <dbReference type="ARBA" id="ARBA00022490"/>
    </source>
</evidence>
<evidence type="ECO:0000256" key="5">
    <source>
        <dbReference type="ARBA" id="ARBA00022801"/>
    </source>
</evidence>
<dbReference type="PANTHER" id="PTHR42891:SF1">
    <property type="entry name" value="D-GLYCERO-BETA-D-MANNO-HEPTOSE-1,7-BISPHOSPHATE 7-PHOSPHATASE"/>
    <property type="match status" value="1"/>
</dbReference>
<dbReference type="GO" id="GO:0016791">
    <property type="term" value="F:phosphatase activity"/>
    <property type="evidence" value="ECO:0007669"/>
    <property type="project" value="InterPro"/>
</dbReference>
<dbReference type="Pfam" id="PF00483">
    <property type="entry name" value="NTP_transferase"/>
    <property type="match status" value="1"/>
</dbReference>
<dbReference type="InterPro" id="IPR006543">
    <property type="entry name" value="Histidinol-phos"/>
</dbReference>
<gene>
    <name evidence="9" type="ORF">JET14_03490</name>
</gene>
<dbReference type="RefSeq" id="WP_200336819.1">
    <property type="nucleotide sequence ID" value="NZ_CP066786.1"/>
</dbReference>
<dbReference type="SUPFAM" id="SSF53448">
    <property type="entry name" value="Nucleotide-diphospho-sugar transferases"/>
    <property type="match status" value="1"/>
</dbReference>
<keyword evidence="6" id="KW-0119">Carbohydrate metabolism</keyword>
<evidence type="ECO:0000256" key="4">
    <source>
        <dbReference type="ARBA" id="ARBA00022723"/>
    </source>
</evidence>
<dbReference type="Proteomes" id="UP000596083">
    <property type="component" value="Chromosome"/>
</dbReference>
<dbReference type="NCBIfam" id="TIGR01662">
    <property type="entry name" value="HAD-SF-IIIA"/>
    <property type="match status" value="1"/>
</dbReference>
<dbReference type="PANTHER" id="PTHR42891">
    <property type="entry name" value="D-GLYCERO-BETA-D-MANNO-HEPTOSE-1,7-BISPHOSPHATE 7-PHOSPHATASE"/>
    <property type="match status" value="1"/>
</dbReference>
<dbReference type="GO" id="GO:0005737">
    <property type="term" value="C:cytoplasm"/>
    <property type="evidence" value="ECO:0007669"/>
    <property type="project" value="UniProtKB-SubCell"/>
</dbReference>
<sequence length="410" mass="45091">MSNQAIILCGGLGTRLGALTRTTPKPMLPVNGKPFLDTLIQEVARYGVSEILLLAGRFGEQIRDCYDGRDLFGARLRVLVEPAPLGTGGALRFALPDLAESFLLLNGDTWIDADLTRFSFEWEKIRQAEPDVGVQILLQFVDDMSRFGGVEFEGRRVVAFREKDAQSGAQPGYINAGVYCISRDIVEAIPANKAVSLETDILAPLVAAGRVAADLAPKGRYFIDIGVPESYSRAQQELEEARRRPALFLDRDGTLNYDSGYTHQVTDLKWIDGAREAIKLANETGYYVFVVTNQAGVARGLYSEEAVLDFHRAMQSSLFEIGAHIDAIEWCPYHPQADLAEYRQNSPRRKPAPGMLLDLVEAFPVKKEASLMVGNAQSDVIAAEAAGIRGIHYPGGSLLELVARQFKKQD</sequence>
<dbReference type="KEGG" id="mlut:JET14_03490"/>
<dbReference type="EMBL" id="CP066786">
    <property type="protein sequence ID" value="QQM31256.1"/>
    <property type="molecule type" value="Genomic_DNA"/>
</dbReference>
<evidence type="ECO:0000256" key="7">
    <source>
        <dbReference type="ARBA" id="ARBA00031828"/>
    </source>
</evidence>
<keyword evidence="3" id="KW-0963">Cytoplasm</keyword>
<accession>A0A7T7HL80</accession>
<dbReference type="InterPro" id="IPR036412">
    <property type="entry name" value="HAD-like_sf"/>
</dbReference>
<keyword evidence="5 9" id="KW-0378">Hydrolase</keyword>
<dbReference type="SUPFAM" id="SSF56784">
    <property type="entry name" value="HAD-like"/>
    <property type="match status" value="1"/>
</dbReference>
<dbReference type="CDD" id="cd06915">
    <property type="entry name" value="NTP_transferase_WcbM_like"/>
    <property type="match status" value="1"/>
</dbReference>
<dbReference type="InterPro" id="IPR005835">
    <property type="entry name" value="NTP_transferase_dom"/>
</dbReference>
<comment type="similarity">
    <text evidence="2">Belongs to the GmhB family.</text>
</comment>
<dbReference type="Pfam" id="PF13242">
    <property type="entry name" value="Hydrolase_like"/>
    <property type="match status" value="1"/>
</dbReference>
<name>A0A7T7HL80_9HYPH</name>
<dbReference type="NCBIfam" id="TIGR01656">
    <property type="entry name" value="Histidinol-ppas"/>
    <property type="match status" value="1"/>
</dbReference>
<feature type="domain" description="Nucleotidyl transferase" evidence="8">
    <location>
        <begin position="5"/>
        <end position="240"/>
    </location>
</feature>
<dbReference type="CDD" id="cd07503">
    <property type="entry name" value="HAD_HisB-N"/>
    <property type="match status" value="1"/>
</dbReference>
<protein>
    <recommendedName>
        <fullName evidence="7">D,D-heptose 1,7-bisphosphate phosphatase</fullName>
    </recommendedName>
</protein>
<dbReference type="GO" id="GO:0005975">
    <property type="term" value="P:carbohydrate metabolic process"/>
    <property type="evidence" value="ECO:0007669"/>
    <property type="project" value="InterPro"/>
</dbReference>
<dbReference type="AlphaFoldDB" id="A0A7T7HL80"/>
<dbReference type="InterPro" id="IPR023214">
    <property type="entry name" value="HAD_sf"/>
</dbReference>
<evidence type="ECO:0000256" key="1">
    <source>
        <dbReference type="ARBA" id="ARBA00004496"/>
    </source>
</evidence>
<dbReference type="Gene3D" id="3.40.50.1000">
    <property type="entry name" value="HAD superfamily/HAD-like"/>
    <property type="match status" value="1"/>
</dbReference>
<dbReference type="GO" id="GO:0046872">
    <property type="term" value="F:metal ion binding"/>
    <property type="evidence" value="ECO:0007669"/>
    <property type="project" value="UniProtKB-KW"/>
</dbReference>
<evidence type="ECO:0000256" key="6">
    <source>
        <dbReference type="ARBA" id="ARBA00023277"/>
    </source>
</evidence>
<dbReference type="Gene3D" id="3.90.550.10">
    <property type="entry name" value="Spore Coat Polysaccharide Biosynthesis Protein SpsA, Chain A"/>
    <property type="match status" value="1"/>
</dbReference>
<evidence type="ECO:0000256" key="2">
    <source>
        <dbReference type="ARBA" id="ARBA00005628"/>
    </source>
</evidence>